<name>A0A6J4NR03_9ACTN</name>
<accession>A0A6J4NR03</accession>
<dbReference type="AlphaFoldDB" id="A0A6J4NR03"/>
<reference evidence="1" key="1">
    <citation type="submission" date="2020-02" db="EMBL/GenBank/DDBJ databases">
        <authorList>
            <person name="Meier V. D."/>
        </authorList>
    </citation>
    <scope>NUCLEOTIDE SEQUENCE</scope>
    <source>
        <strain evidence="1">AVDCRST_MAG55</strain>
    </source>
</reference>
<protein>
    <submittedName>
        <fullName evidence="1">Uncharacterized protein</fullName>
    </submittedName>
</protein>
<proteinExistence type="predicted"/>
<evidence type="ECO:0000313" key="1">
    <source>
        <dbReference type="EMBL" id="CAA9395263.1"/>
    </source>
</evidence>
<organism evidence="1">
    <name type="scientific">uncultured Rubrobacteraceae bacterium</name>
    <dbReference type="NCBI Taxonomy" id="349277"/>
    <lineage>
        <taxon>Bacteria</taxon>
        <taxon>Bacillati</taxon>
        <taxon>Actinomycetota</taxon>
        <taxon>Rubrobacteria</taxon>
        <taxon>Rubrobacterales</taxon>
        <taxon>Rubrobacteraceae</taxon>
        <taxon>environmental samples</taxon>
    </lineage>
</organism>
<sequence length="55" mass="6471">MFLDSYLPKEPDLARLQMDGAEEIVGKEVLRGKLVAERKDRDRWTLRNLRDSLQV</sequence>
<gene>
    <name evidence="1" type="ORF">AVDCRST_MAG55-325</name>
</gene>
<dbReference type="EMBL" id="CADCUZ010000014">
    <property type="protein sequence ID" value="CAA9395263.1"/>
    <property type="molecule type" value="Genomic_DNA"/>
</dbReference>